<dbReference type="InterPro" id="IPR036612">
    <property type="entry name" value="KH_dom_type_1_sf"/>
</dbReference>
<keyword evidence="1" id="KW-0677">Repeat</keyword>
<dbReference type="OrthoDB" id="10027144at2759"/>
<evidence type="ECO:0000313" key="6">
    <source>
        <dbReference type="EMBL" id="KAJ2804050.1"/>
    </source>
</evidence>
<dbReference type="InterPro" id="IPR057778">
    <property type="entry name" value="KH_Vigilin_N"/>
</dbReference>
<dbReference type="SMART" id="SM00322">
    <property type="entry name" value="KH"/>
    <property type="match status" value="12"/>
</dbReference>
<evidence type="ECO:0000256" key="4">
    <source>
        <dbReference type="SAM" id="MobiDB-lite"/>
    </source>
</evidence>
<name>A0A9W8I231_9FUNG</name>
<organism evidence="6 7">
    <name type="scientific">Coemansia guatemalensis</name>
    <dbReference type="NCBI Taxonomy" id="2761395"/>
    <lineage>
        <taxon>Eukaryota</taxon>
        <taxon>Fungi</taxon>
        <taxon>Fungi incertae sedis</taxon>
        <taxon>Zoopagomycota</taxon>
        <taxon>Kickxellomycotina</taxon>
        <taxon>Kickxellomycetes</taxon>
        <taxon>Kickxellales</taxon>
        <taxon>Kickxellaceae</taxon>
        <taxon>Coemansia</taxon>
    </lineage>
</organism>
<dbReference type="InterPro" id="IPR054548">
    <property type="entry name" value="SCP160-like_KH"/>
</dbReference>
<feature type="domain" description="K Homology" evidence="5">
    <location>
        <begin position="1110"/>
        <end position="1178"/>
    </location>
</feature>
<proteinExistence type="predicted"/>
<dbReference type="CDD" id="cd22408">
    <property type="entry name" value="KH-I_Vigilin_rpt4"/>
    <property type="match status" value="1"/>
</dbReference>
<protein>
    <recommendedName>
        <fullName evidence="5">K Homology domain-containing protein</fullName>
    </recommendedName>
</protein>
<dbReference type="PROSITE" id="PS50084">
    <property type="entry name" value="KH_TYPE_1"/>
    <property type="match status" value="10"/>
</dbReference>
<feature type="domain" description="K Homology" evidence="5">
    <location>
        <begin position="933"/>
        <end position="1008"/>
    </location>
</feature>
<dbReference type="PANTHER" id="PTHR10288">
    <property type="entry name" value="KH DOMAIN CONTAINING RNA BINDING PROTEIN"/>
    <property type="match status" value="1"/>
</dbReference>
<keyword evidence="7" id="KW-1185">Reference proteome</keyword>
<keyword evidence="2 3" id="KW-0694">RNA-binding</keyword>
<dbReference type="Pfam" id="PF22952">
    <property type="entry name" value="KH_11"/>
    <property type="match status" value="1"/>
</dbReference>
<comment type="caution">
    <text evidence="6">The sequence shown here is derived from an EMBL/GenBank/DDBJ whole genome shotgun (WGS) entry which is preliminary data.</text>
</comment>
<dbReference type="GO" id="GO:0003723">
    <property type="term" value="F:RNA binding"/>
    <property type="evidence" value="ECO:0007669"/>
    <property type="project" value="UniProtKB-UniRule"/>
</dbReference>
<feature type="compositionally biased region" description="Low complexity" evidence="4">
    <location>
        <begin position="19"/>
        <end position="37"/>
    </location>
</feature>
<accession>A0A9W8I231</accession>
<evidence type="ECO:0000313" key="7">
    <source>
        <dbReference type="Proteomes" id="UP001140094"/>
    </source>
</evidence>
<feature type="domain" description="K Homology" evidence="5">
    <location>
        <begin position="433"/>
        <end position="512"/>
    </location>
</feature>
<feature type="domain" description="K Homology" evidence="5">
    <location>
        <begin position="274"/>
        <end position="342"/>
    </location>
</feature>
<dbReference type="AlphaFoldDB" id="A0A9W8I231"/>
<evidence type="ECO:0000256" key="3">
    <source>
        <dbReference type="PROSITE-ProRule" id="PRU00117"/>
    </source>
</evidence>
<feature type="domain" description="K Homology" evidence="5">
    <location>
        <begin position="623"/>
        <end position="692"/>
    </location>
</feature>
<evidence type="ECO:0000259" key="5">
    <source>
        <dbReference type="SMART" id="SM00322"/>
    </source>
</evidence>
<feature type="non-terminal residue" evidence="6">
    <location>
        <position position="1"/>
    </location>
</feature>
<gene>
    <name evidence="6" type="ORF">H4R20_002657</name>
</gene>
<dbReference type="Gene3D" id="3.30.1370.10">
    <property type="entry name" value="K Homology domain, type 1"/>
    <property type="match status" value="10"/>
</dbReference>
<dbReference type="InterPro" id="IPR004088">
    <property type="entry name" value="KH_dom_type_1"/>
</dbReference>
<evidence type="ECO:0000256" key="1">
    <source>
        <dbReference type="ARBA" id="ARBA00022737"/>
    </source>
</evidence>
<feature type="domain" description="K Homology" evidence="5">
    <location>
        <begin position="113"/>
        <end position="195"/>
    </location>
</feature>
<dbReference type="SUPFAM" id="SSF54791">
    <property type="entry name" value="Eukaryotic type KH-domain (KH-domain type I)"/>
    <property type="match status" value="8"/>
</dbReference>
<reference evidence="6" key="1">
    <citation type="submission" date="2022-07" db="EMBL/GenBank/DDBJ databases">
        <title>Phylogenomic reconstructions and comparative analyses of Kickxellomycotina fungi.</title>
        <authorList>
            <person name="Reynolds N.K."/>
            <person name="Stajich J.E."/>
            <person name="Barry K."/>
            <person name="Grigoriev I.V."/>
            <person name="Crous P."/>
            <person name="Smith M.E."/>
        </authorList>
    </citation>
    <scope>NUCLEOTIDE SEQUENCE</scope>
    <source>
        <strain evidence="6">NRRL 1565</strain>
    </source>
</reference>
<sequence>PAAAKPISLADEELFPALGGSSSSNAATGTAWGARAGPQSMADKLRQSRSTEVVDLPMMSEPVGDAVRKIMERTKTRIEVSHNRGLKTSTYLVSGRPEAVAKARREICSKLSPQITHVIQVPAMARAQIAGARGRTLLGIQSQTHTTITLPKRGSMVAAAARGADDGLLETLDVTITGDQGGVAAAAAQIEAIVDKRTTRRAVRVTDVPRDAVALLVGKDGTTLQALQQAHPLVQITVPGPVDVDQAIGLVGERDAVQAAAAAVRDTAQTLMQSSQTVTVTVPKRQHRFVVGPGGQGLAEIARATGCSVSVPPPRSASDQVVVRGPEANLVQALGLVMTKANSVTVEIVDPCVIHSCSHPLLYARRALLYLHDRNRFRRVEAEHGVTLRVPSAAVVSQAQTAEQLQIEIEARDAHAVAAARQAVTKLFAALPPFHFNSIDVEPHLHTLLAGRGGSNTARLQDARSVYALFPRDNASRDVLVVYEGFNPDIDQIADAAARERATRELLRKTLEEFRATIQSDASVATQLVTVPAELQLQLSRAGASAALLSAAGVAQADVSRIALRFGSAADATALGSTRVQRRGDQQLAETDVEVKGLASAVKLVAAELQKRVAAAADYERLHSHRDQITVPRALLARIIGRGGENIRRIRSEHDVTVDVADGAAGAPALVKLQGTREDVATVVAELNELAARVADQVSEVVNVPARLHRSLIGTGGKYVRRLEEKYAVSVQFPSSRRESSDDEPQLTPDQILIRGGRKGVDSTKVELLELAAYETEHNHTVRFSLPAAYLPHVVGKAGSRIGEIKDESNTRIDLGEPKDGVVEAVIVGTVAGTKLAREAIEAIVAEQQSQVETTMTVPVKYHRFLIGSGGSHVRELVQQAGGNPDIMSGSGACRVNFPRASENTDQVKLKGDSQVVDAVKSRIEELVAERERMTTITITIPVSQHAFIIGRGGSHLKQMQEQHSVEIHFRSKANRGAAGSEDPSAVRITGLPENCDACKAALQALVRDETTIPVPLALHQRLGGRNGPLWRRVRNAFDVQVDTARVDKAPTQKADESNDAMDDDSATVVYRDPAAGLSGLTAEWVLRGEEQKLAKAVELINSEIENAEPGVEARVRIDPRFHRHIIGKQGATIAKIRAATECEVAVPKRGNDSHWVSITGTRANVELAMELIDEAIEERD</sequence>
<feature type="domain" description="K Homology" evidence="5">
    <location>
        <begin position="778"/>
        <end position="846"/>
    </location>
</feature>
<feature type="domain" description="K Homology" evidence="5">
    <location>
        <begin position="1009"/>
        <end position="1106"/>
    </location>
</feature>
<dbReference type="Pfam" id="PF24668">
    <property type="entry name" value="KH_Vigilin"/>
    <property type="match status" value="1"/>
</dbReference>
<dbReference type="Proteomes" id="UP001140094">
    <property type="component" value="Unassembled WGS sequence"/>
</dbReference>
<evidence type="ECO:0000256" key="2">
    <source>
        <dbReference type="ARBA" id="ARBA00022884"/>
    </source>
</evidence>
<feature type="region of interest" description="Disordered" evidence="4">
    <location>
        <begin position="19"/>
        <end position="42"/>
    </location>
</feature>
<feature type="domain" description="K Homology" evidence="5">
    <location>
        <begin position="200"/>
        <end position="269"/>
    </location>
</feature>
<feature type="domain" description="K Homology" evidence="5">
    <location>
        <begin position="696"/>
        <end position="773"/>
    </location>
</feature>
<feature type="domain" description="K Homology" evidence="5">
    <location>
        <begin position="50"/>
        <end position="112"/>
    </location>
</feature>
<dbReference type="EMBL" id="JANBUO010000448">
    <property type="protein sequence ID" value="KAJ2804050.1"/>
    <property type="molecule type" value="Genomic_DNA"/>
</dbReference>
<dbReference type="Pfam" id="PF00013">
    <property type="entry name" value="KH_1"/>
    <property type="match status" value="8"/>
</dbReference>
<dbReference type="InterPro" id="IPR004087">
    <property type="entry name" value="KH_dom"/>
</dbReference>
<feature type="domain" description="K Homology" evidence="5">
    <location>
        <begin position="850"/>
        <end position="929"/>
    </location>
</feature>